<sequence length="127" mass="14030">MDDVDNTLENVVEGPRVRKPSQYVRDIQEGVGVADGRPSQSQFPRGLQVPVEEPPSSSTAAIASAQELFGYVDFARALVAQHADPALLEPNSHDEALSRPDADRWVAAEQAERTSLKEKDVYTWVER</sequence>
<dbReference type="Proteomes" id="UP000077266">
    <property type="component" value="Unassembled WGS sequence"/>
</dbReference>
<keyword evidence="3" id="KW-1185">Reference proteome</keyword>
<dbReference type="OrthoDB" id="3045612at2759"/>
<accession>A0A165KWN0</accession>
<evidence type="ECO:0000256" key="1">
    <source>
        <dbReference type="SAM" id="MobiDB-lite"/>
    </source>
</evidence>
<feature type="region of interest" description="Disordered" evidence="1">
    <location>
        <begin position="33"/>
        <end position="55"/>
    </location>
</feature>
<organism evidence="2 3">
    <name type="scientific">Exidia glandulosa HHB12029</name>
    <dbReference type="NCBI Taxonomy" id="1314781"/>
    <lineage>
        <taxon>Eukaryota</taxon>
        <taxon>Fungi</taxon>
        <taxon>Dikarya</taxon>
        <taxon>Basidiomycota</taxon>
        <taxon>Agaricomycotina</taxon>
        <taxon>Agaricomycetes</taxon>
        <taxon>Auriculariales</taxon>
        <taxon>Exidiaceae</taxon>
        <taxon>Exidia</taxon>
    </lineage>
</organism>
<proteinExistence type="predicted"/>
<dbReference type="EMBL" id="KV425935">
    <property type="protein sequence ID" value="KZV97001.1"/>
    <property type="molecule type" value="Genomic_DNA"/>
</dbReference>
<dbReference type="AlphaFoldDB" id="A0A165KWN0"/>
<gene>
    <name evidence="2" type="ORF">EXIGLDRAFT_608447</name>
</gene>
<reference evidence="2 3" key="1">
    <citation type="journal article" date="2016" name="Mol. Biol. Evol.">
        <title>Comparative Genomics of Early-Diverging Mushroom-Forming Fungi Provides Insights into the Origins of Lignocellulose Decay Capabilities.</title>
        <authorList>
            <person name="Nagy L.G."/>
            <person name="Riley R."/>
            <person name="Tritt A."/>
            <person name="Adam C."/>
            <person name="Daum C."/>
            <person name="Floudas D."/>
            <person name="Sun H."/>
            <person name="Yadav J.S."/>
            <person name="Pangilinan J."/>
            <person name="Larsson K.H."/>
            <person name="Matsuura K."/>
            <person name="Barry K."/>
            <person name="Labutti K."/>
            <person name="Kuo R."/>
            <person name="Ohm R.A."/>
            <person name="Bhattacharya S.S."/>
            <person name="Shirouzu T."/>
            <person name="Yoshinaga Y."/>
            <person name="Martin F.M."/>
            <person name="Grigoriev I.V."/>
            <person name="Hibbett D.S."/>
        </authorList>
    </citation>
    <scope>NUCLEOTIDE SEQUENCE [LARGE SCALE GENOMIC DNA]</scope>
    <source>
        <strain evidence="2 3">HHB12029</strain>
    </source>
</reference>
<feature type="non-terminal residue" evidence="2">
    <location>
        <position position="127"/>
    </location>
</feature>
<protein>
    <submittedName>
        <fullName evidence="2">Uncharacterized protein</fullName>
    </submittedName>
</protein>
<evidence type="ECO:0000313" key="3">
    <source>
        <dbReference type="Proteomes" id="UP000077266"/>
    </source>
</evidence>
<dbReference type="InParanoid" id="A0A165KWN0"/>
<name>A0A165KWN0_EXIGL</name>
<evidence type="ECO:0000313" key="2">
    <source>
        <dbReference type="EMBL" id="KZV97001.1"/>
    </source>
</evidence>